<organism evidence="2">
    <name type="scientific">viral metagenome</name>
    <dbReference type="NCBI Taxonomy" id="1070528"/>
    <lineage>
        <taxon>unclassified sequences</taxon>
        <taxon>metagenomes</taxon>
        <taxon>organismal metagenomes</taxon>
    </lineage>
</organism>
<dbReference type="Pfam" id="PF19068">
    <property type="entry name" value="DUF5764"/>
    <property type="match status" value="1"/>
</dbReference>
<evidence type="ECO:0000256" key="1">
    <source>
        <dbReference type="SAM" id="MobiDB-lite"/>
    </source>
</evidence>
<feature type="region of interest" description="Disordered" evidence="1">
    <location>
        <begin position="205"/>
        <end position="229"/>
    </location>
</feature>
<feature type="compositionally biased region" description="Polar residues" evidence="1">
    <location>
        <begin position="213"/>
        <end position="226"/>
    </location>
</feature>
<evidence type="ECO:0000313" key="2">
    <source>
        <dbReference type="EMBL" id="QHS83234.1"/>
    </source>
</evidence>
<dbReference type="EMBL" id="MN738750">
    <property type="protein sequence ID" value="QHS83234.1"/>
    <property type="molecule type" value="Genomic_DNA"/>
</dbReference>
<dbReference type="AlphaFoldDB" id="A0A6C0ATU4"/>
<reference evidence="2" key="1">
    <citation type="journal article" date="2020" name="Nature">
        <title>Giant virus diversity and host interactions through global metagenomics.</title>
        <authorList>
            <person name="Schulz F."/>
            <person name="Roux S."/>
            <person name="Paez-Espino D."/>
            <person name="Jungbluth S."/>
            <person name="Walsh D.A."/>
            <person name="Denef V.J."/>
            <person name="McMahon K.D."/>
            <person name="Konstantinidis K.T."/>
            <person name="Eloe-Fadrosh E.A."/>
            <person name="Kyrpides N.C."/>
            <person name="Woyke T."/>
        </authorList>
    </citation>
    <scope>NUCLEOTIDE SEQUENCE</scope>
    <source>
        <strain evidence="2">GVMAG-S-ERX555943-30</strain>
    </source>
</reference>
<name>A0A6C0ATU4_9ZZZZ</name>
<sequence length="360" mass="41653">MDDFVISNLNESRNEWCSRLVSIFTPLIADGIRSIFDEAWKMCVTNEEVNKYLMTFQNLLSHIPKWNNSIIEQEKTHIIERSGCNYLEDLVTCVHIIQLKIMTCIRVGNKQKKIDITIPKLDVFIHKVYILVARKVYSNVHLFEKNISPLQQQKNNRELEIIIQECIMNTIRESIPTEEIIRAYMDESIEQEEEVYIENIEEPEEKEGMVDGGNTTPENEVKTTSQVEVEKEEKLKEIIDAHESEEPPKTVSTIEDANPEEKVTTTTLSFNDIDSVLDSMNSIKKVDAPKDIEHLEEISTNRALEQKMLDDEDDFERLKVDTTENLKLMDFDVLEDQAIKSLDNDSLVLNDIEELPAVAF</sequence>
<proteinExistence type="predicted"/>
<protein>
    <submittedName>
        <fullName evidence="2">Uncharacterized protein</fullName>
    </submittedName>
</protein>
<dbReference type="InterPro" id="IPR043913">
    <property type="entry name" value="DUF5764"/>
</dbReference>
<accession>A0A6C0ATU4</accession>